<evidence type="ECO:0000313" key="5">
    <source>
        <dbReference type="EMBL" id="KAF7765145.1"/>
    </source>
</evidence>
<evidence type="ECO:0000256" key="1">
    <source>
        <dbReference type="ARBA" id="ARBA00022614"/>
    </source>
</evidence>
<reference evidence="5" key="1">
    <citation type="journal article" date="2012" name="J. Bacteriol.">
        <title>Genome sequences of type strains of seven species of the marine bacterium Pseudoalteromonas.</title>
        <authorList>
            <person name="Xie B.B."/>
            <person name="Shu Y.L."/>
            <person name="Qin Q.L."/>
            <person name="Rong J.C."/>
            <person name="Zhang X.Y."/>
            <person name="Chen X.L."/>
            <person name="Shi M."/>
            <person name="He H.L."/>
            <person name="Zhou B.C."/>
            <person name="Zhang Y.Z."/>
        </authorList>
    </citation>
    <scope>NUCLEOTIDE SEQUENCE</scope>
    <source>
        <strain evidence="5">DSM 8771</strain>
    </source>
</reference>
<dbReference type="AlphaFoldDB" id="A0AAD4AFS9"/>
<dbReference type="Gene3D" id="3.80.10.10">
    <property type="entry name" value="Ribonuclease Inhibitor"/>
    <property type="match status" value="3"/>
</dbReference>
<dbReference type="Proteomes" id="UP000016487">
    <property type="component" value="Unassembled WGS sequence"/>
</dbReference>
<dbReference type="InterPro" id="IPR001611">
    <property type="entry name" value="Leu-rich_rpt"/>
</dbReference>
<feature type="signal peptide" evidence="4">
    <location>
        <begin position="1"/>
        <end position="21"/>
    </location>
</feature>
<sequence length="906" mass="99094">MNKLHSTKGLAVSLLALALTACGGGSSNSSTETPATGTTPTTPTPPTNVAPEIPDISDLTVMERAELTITANATDSDGTIASYAWEQVSGTTLAITGLETASIQFTAPDIDASENIVLRLTVTDDKAASTSKDFSVSLKAYEAISAEKISDQALLSCALSTNMDMGSDSLTCINSPVSTLDDLSKFTNLKSVHLEGSQISDIAPLANISSLQNLSLINNPIDDITVVEQLESLTTLSIVQGAYGFEDQTISLDKFSNLTQLTFNAEQHYYHNRLHIKFNTLPNTLTHLNYVEGRDFDEEHLSTLTNLTHLKLDSVYVNETHIKPLINLESLALHSINNLESLSFLTVMPAMKELSFENISAADSTALSLLTTLTSLSLVNHNFTDLTFIGAMTNLEKLVLNDRYSRHDFDITRLENLTKLNELVITNYRLVSTEKLASLAQMTSLILNNTGLNSISFVKSMSELLKLDVSNNSELNDIDWLEFTPKIEYLIIERIGSISNLSVISQLPNLSELALSTSSHYSTHLDATILQNSSQLKKLKAKTSTIENIEVIQNIVALEELNLHLSTLDTLPSLEALPNLKNVSIRTANSELTDISQLSQNTSLNSLELSGFRNVTDISVLSGYSSLKELKLTSFEVSDIAPITQLTSLTSLSLSYFDELLSAKALSSLTNLNTLDLESSHNILCADLEFLKNTFTDSNFKQSYSCIEQPINLELITDPAIAECLKDVRDAATVTQISTCGSSAIESFAGIEQFSNLTSLNLRYLNSAEILNSPVLTQLANLDRIELYNSTLTNLEGVTLPQHVKRLTIRSTEKFSISTFVAPSLTSLNLNSITLLDPAKLSRFPELTHLDLDNTDIRDVSALHTLNKLEYLSLNSNFSLPCADIEALKAARPNLDLRFWSTNCSE</sequence>
<dbReference type="Gene3D" id="2.60.40.3010">
    <property type="match status" value="1"/>
</dbReference>
<dbReference type="PANTHER" id="PTHR46652:SF3">
    <property type="entry name" value="LEUCINE-RICH REPEAT-CONTAINING PROTEIN 9"/>
    <property type="match status" value="1"/>
</dbReference>
<keyword evidence="2" id="KW-0677">Repeat</keyword>
<evidence type="ECO:0000256" key="2">
    <source>
        <dbReference type="ARBA" id="ARBA00022737"/>
    </source>
</evidence>
<accession>A0AAD4AFS9</accession>
<dbReference type="PROSITE" id="PS51257">
    <property type="entry name" value="PROKAR_LIPOPROTEIN"/>
    <property type="match status" value="1"/>
</dbReference>
<dbReference type="Pfam" id="PF22352">
    <property type="entry name" value="K319L-like_PKD"/>
    <property type="match status" value="1"/>
</dbReference>
<dbReference type="InterPro" id="IPR050836">
    <property type="entry name" value="SDS22/Internalin_LRR"/>
</dbReference>
<evidence type="ECO:0000313" key="6">
    <source>
        <dbReference type="Proteomes" id="UP000016487"/>
    </source>
</evidence>
<comment type="caution">
    <text evidence="5">The sequence shown here is derived from an EMBL/GenBank/DDBJ whole genome shotgun (WGS) entry which is preliminary data.</text>
</comment>
<dbReference type="SUPFAM" id="SSF52058">
    <property type="entry name" value="L domain-like"/>
    <property type="match status" value="2"/>
</dbReference>
<name>A0AAD4AFS9_9GAMM</name>
<evidence type="ECO:0000256" key="4">
    <source>
        <dbReference type="SAM" id="SignalP"/>
    </source>
</evidence>
<proteinExistence type="predicted"/>
<dbReference type="PANTHER" id="PTHR46652">
    <property type="entry name" value="LEUCINE-RICH REPEAT AND IQ DOMAIN-CONTAINING PROTEIN 1-RELATED"/>
    <property type="match status" value="1"/>
</dbReference>
<dbReference type="RefSeq" id="WP_010367245.1">
    <property type="nucleotide sequence ID" value="NZ_AHBZ03000026.1"/>
</dbReference>
<dbReference type="EMBL" id="AHBZ03000026">
    <property type="protein sequence ID" value="KAF7765145.1"/>
    <property type="molecule type" value="Genomic_DNA"/>
</dbReference>
<gene>
    <name evidence="5" type="ORF">PCIT_a4463</name>
</gene>
<feature type="region of interest" description="Disordered" evidence="3">
    <location>
        <begin position="25"/>
        <end position="53"/>
    </location>
</feature>
<protein>
    <submittedName>
        <fullName evidence="5">Uncharacterized protein</fullName>
    </submittedName>
</protein>
<dbReference type="InterPro" id="IPR032675">
    <property type="entry name" value="LRR_dom_sf"/>
</dbReference>
<feature type="compositionally biased region" description="Low complexity" evidence="3">
    <location>
        <begin position="31"/>
        <end position="41"/>
    </location>
</feature>
<keyword evidence="4" id="KW-0732">Signal</keyword>
<organism evidence="5 6">
    <name type="scientific">Pseudoalteromonas citrea</name>
    <dbReference type="NCBI Taxonomy" id="43655"/>
    <lineage>
        <taxon>Bacteria</taxon>
        <taxon>Pseudomonadati</taxon>
        <taxon>Pseudomonadota</taxon>
        <taxon>Gammaproteobacteria</taxon>
        <taxon>Alteromonadales</taxon>
        <taxon>Pseudoalteromonadaceae</taxon>
        <taxon>Pseudoalteromonas</taxon>
    </lineage>
</organism>
<reference evidence="5" key="2">
    <citation type="submission" date="2015-03" db="EMBL/GenBank/DDBJ databases">
        <title>Genome sequence of Pseudoalteromonas citrea.</title>
        <authorList>
            <person name="Xie B.-B."/>
            <person name="Rong J.-C."/>
            <person name="Qin Q.-L."/>
            <person name="Zhang Y.-Z."/>
        </authorList>
    </citation>
    <scope>NUCLEOTIDE SEQUENCE</scope>
    <source>
        <strain evidence="5">DSM 8771</strain>
    </source>
</reference>
<dbReference type="PROSITE" id="PS51450">
    <property type="entry name" value="LRR"/>
    <property type="match status" value="2"/>
</dbReference>
<feature type="chain" id="PRO_5042146097" evidence="4">
    <location>
        <begin position="22"/>
        <end position="906"/>
    </location>
</feature>
<evidence type="ECO:0000256" key="3">
    <source>
        <dbReference type="SAM" id="MobiDB-lite"/>
    </source>
</evidence>
<keyword evidence="1" id="KW-0433">Leucine-rich repeat</keyword>